<dbReference type="InterPro" id="IPR036188">
    <property type="entry name" value="FAD/NAD-bd_sf"/>
</dbReference>
<proteinExistence type="predicted"/>
<evidence type="ECO:0000256" key="2">
    <source>
        <dbReference type="ARBA" id="ARBA00023033"/>
    </source>
</evidence>
<dbReference type="SUPFAM" id="SSF54373">
    <property type="entry name" value="FAD-linked reductases, C-terminal domain"/>
    <property type="match status" value="1"/>
</dbReference>
<dbReference type="InterPro" id="IPR050493">
    <property type="entry name" value="FAD-dep_Monooxygenase_BioMet"/>
</dbReference>
<evidence type="ECO:0000313" key="5">
    <source>
        <dbReference type="Proteomes" id="UP000598196"/>
    </source>
</evidence>
<dbReference type="SUPFAM" id="SSF51905">
    <property type="entry name" value="FAD/NAD(P)-binding domain"/>
    <property type="match status" value="1"/>
</dbReference>
<name>A0A917YN10_9RHOB</name>
<dbReference type="OrthoDB" id="4230779at2"/>
<accession>A0A917YN10</accession>
<evidence type="ECO:0000256" key="1">
    <source>
        <dbReference type="ARBA" id="ARBA00023002"/>
    </source>
</evidence>
<evidence type="ECO:0000259" key="3">
    <source>
        <dbReference type="Pfam" id="PF01494"/>
    </source>
</evidence>
<dbReference type="Gene3D" id="3.30.9.30">
    <property type="match status" value="1"/>
</dbReference>
<comment type="caution">
    <text evidence="4">The sequence shown here is derived from an EMBL/GenBank/DDBJ whole genome shotgun (WGS) entry which is preliminary data.</text>
</comment>
<dbReference type="GO" id="GO:0071949">
    <property type="term" value="F:FAD binding"/>
    <property type="evidence" value="ECO:0007669"/>
    <property type="project" value="InterPro"/>
</dbReference>
<protein>
    <submittedName>
        <fullName evidence="4">Flavin-dependent oxidoreductase</fullName>
    </submittedName>
</protein>
<dbReference type="PANTHER" id="PTHR13789">
    <property type="entry name" value="MONOOXYGENASE"/>
    <property type="match status" value="1"/>
</dbReference>
<dbReference type="Proteomes" id="UP000598196">
    <property type="component" value="Unassembled WGS sequence"/>
</dbReference>
<dbReference type="Pfam" id="PF01494">
    <property type="entry name" value="FAD_binding_3"/>
    <property type="match status" value="1"/>
</dbReference>
<dbReference type="Gene3D" id="3.50.50.60">
    <property type="entry name" value="FAD/NAD(P)-binding domain"/>
    <property type="match status" value="1"/>
</dbReference>
<feature type="domain" description="FAD-binding" evidence="3">
    <location>
        <begin position="2"/>
        <end position="355"/>
    </location>
</feature>
<dbReference type="PANTHER" id="PTHR13789:SF268">
    <property type="entry name" value="5-METHYLPHENAZINE-1-CARBOXYLATE 1-MONOOXYGENASE"/>
    <property type="match status" value="1"/>
</dbReference>
<dbReference type="InterPro" id="IPR002938">
    <property type="entry name" value="FAD-bd"/>
</dbReference>
<dbReference type="AlphaFoldDB" id="A0A917YN10"/>
<dbReference type="RefSeq" id="WP_146284454.1">
    <property type="nucleotide sequence ID" value="NZ_BMLP01000012.1"/>
</dbReference>
<dbReference type="NCBIfam" id="NF005720">
    <property type="entry name" value="PRK07538.1"/>
    <property type="match status" value="1"/>
</dbReference>
<keyword evidence="5" id="KW-1185">Reference proteome</keyword>
<gene>
    <name evidence="4" type="ORF">GCM10010991_35890</name>
</gene>
<dbReference type="PRINTS" id="PR00420">
    <property type="entry name" value="RNGMNOXGNASE"/>
</dbReference>
<dbReference type="EMBL" id="BMLP01000012">
    <property type="protein sequence ID" value="GGO38490.1"/>
    <property type="molecule type" value="Genomic_DNA"/>
</dbReference>
<keyword evidence="2" id="KW-0503">Monooxygenase</keyword>
<sequence>MLDIAIIGAGPGGLATALRLHQKGFRPKIYEAVPDLKPLGVGIDIKVYGTKEVTELGLLDEFRKISVEAKTSIFYTGYGQEIFSEKCGKHIGYDHEQRFVHRGTFQFMLLDAVNERLGTDAITYGARLSRFEQDETGVTLYFEDAEGVPATVRHDIVIGVDGVHSAVRKQLVPTSTRTHYSGVAMWRGVTVMPPFRDGGSILHIGDPGRQGSLIVYPIANDVDGQGNQLINWVCEQYGKPKGLEDWNVRIQPDEIAHVFDDVKLDFLDVGEMIRSAREVYIYPLIDNDPLEQWSFGRVTLLGDAAHAMYPRGGNGVCQALVDSRVIAEKLAEIADPVEALEAYEAARRESVNRLVIANRGEGPEVIRRLVEERSGGKPFDNIDDVIPRAEVEALFMEYHRMAGMKRPDDQKEPGAFKPVFTEETMQRVAAKADIR</sequence>
<dbReference type="GO" id="GO:0004497">
    <property type="term" value="F:monooxygenase activity"/>
    <property type="evidence" value="ECO:0007669"/>
    <property type="project" value="UniProtKB-KW"/>
</dbReference>
<keyword evidence="1" id="KW-0560">Oxidoreductase</keyword>
<evidence type="ECO:0000313" key="4">
    <source>
        <dbReference type="EMBL" id="GGO38490.1"/>
    </source>
</evidence>
<organism evidence="4 5">
    <name type="scientific">Gemmobacter aquaticus</name>
    <dbReference type="NCBI Taxonomy" id="490185"/>
    <lineage>
        <taxon>Bacteria</taxon>
        <taxon>Pseudomonadati</taxon>
        <taxon>Pseudomonadota</taxon>
        <taxon>Alphaproteobacteria</taxon>
        <taxon>Rhodobacterales</taxon>
        <taxon>Paracoccaceae</taxon>
        <taxon>Gemmobacter</taxon>
    </lineage>
</organism>
<reference evidence="4 5" key="1">
    <citation type="journal article" date="2014" name="Int. J. Syst. Evol. Microbiol.">
        <title>Complete genome sequence of Corynebacterium casei LMG S-19264T (=DSM 44701T), isolated from a smear-ripened cheese.</title>
        <authorList>
            <consortium name="US DOE Joint Genome Institute (JGI-PGF)"/>
            <person name="Walter F."/>
            <person name="Albersmeier A."/>
            <person name="Kalinowski J."/>
            <person name="Ruckert C."/>
        </authorList>
    </citation>
    <scope>NUCLEOTIDE SEQUENCE [LARGE SCALE GENOMIC DNA]</scope>
    <source>
        <strain evidence="4 5">CGMCC 1.7029</strain>
    </source>
</reference>